<dbReference type="SUPFAM" id="SSF51101">
    <property type="entry name" value="Mannose-binding lectins"/>
    <property type="match status" value="1"/>
</dbReference>
<dbReference type="InterPro" id="IPR001229">
    <property type="entry name" value="Jacalin-like_lectin_dom"/>
</dbReference>
<evidence type="ECO:0000256" key="1">
    <source>
        <dbReference type="ARBA" id="ARBA00009042"/>
    </source>
</evidence>
<dbReference type="PROSITE" id="PS51752">
    <property type="entry name" value="JACALIN_LECTIN"/>
    <property type="match status" value="1"/>
</dbReference>
<name>A0AAW0GPI5_9APHY</name>
<dbReference type="EMBL" id="JASBNA010000001">
    <property type="protein sequence ID" value="KAK7695518.1"/>
    <property type="molecule type" value="Genomic_DNA"/>
</dbReference>
<dbReference type="Gene3D" id="2.120.10.70">
    <property type="entry name" value="Fucose-specific lectin"/>
    <property type="match status" value="1"/>
</dbReference>
<keyword evidence="4" id="KW-1185">Reference proteome</keyword>
<reference evidence="3 4" key="1">
    <citation type="submission" date="2022-09" db="EMBL/GenBank/DDBJ databases">
        <authorList>
            <person name="Palmer J.M."/>
        </authorList>
    </citation>
    <scope>NUCLEOTIDE SEQUENCE [LARGE SCALE GENOMIC DNA]</scope>
    <source>
        <strain evidence="3 4">DSM 7382</strain>
    </source>
</reference>
<dbReference type="Proteomes" id="UP001385951">
    <property type="component" value="Unassembled WGS sequence"/>
</dbReference>
<evidence type="ECO:0000313" key="3">
    <source>
        <dbReference type="EMBL" id="KAK7695518.1"/>
    </source>
</evidence>
<dbReference type="SUPFAM" id="SSF89372">
    <property type="entry name" value="Fucose-specific lectin"/>
    <property type="match status" value="1"/>
</dbReference>
<organism evidence="3 4">
    <name type="scientific">Cerrena zonata</name>
    <dbReference type="NCBI Taxonomy" id="2478898"/>
    <lineage>
        <taxon>Eukaryota</taxon>
        <taxon>Fungi</taxon>
        <taxon>Dikarya</taxon>
        <taxon>Basidiomycota</taxon>
        <taxon>Agaricomycotina</taxon>
        <taxon>Agaricomycetes</taxon>
        <taxon>Polyporales</taxon>
        <taxon>Cerrenaceae</taxon>
        <taxon>Cerrena</taxon>
    </lineage>
</organism>
<comment type="similarity">
    <text evidence="1">Belongs to the fungal fucose-specific lectin family.</text>
</comment>
<dbReference type="InterPro" id="IPR012475">
    <property type="entry name" value="Fungal_lectin"/>
</dbReference>
<comment type="caution">
    <text evidence="3">The sequence shown here is derived from an EMBL/GenBank/DDBJ whole genome shotgun (WGS) entry which is preliminary data.</text>
</comment>
<sequence length="571" mass="63971">MPVHLRSSTLIAAACNSGICVYTKTKEGDVREGCNDTTEWQLLQAHHSGDTRILDLGDGWFPGELRFHCSPDSTLCAIAWDAWSLITTVTYAIATLHGLNGVQPSVCKKRPNVLLSVQHPWEDCEEIRVHFQDENNVVREYCGGRDYTHWFLGGYTHQCSIPIGAIAAVSWLANGGIEIRIYFQEENCDIIEWCHLYDGRWMLGHFCHAALPNSDIVAYIRNPGGNHHICVMWAGQDQTLWQKVNLEGYGWLKETPITFLQATGRFFGSWMGTSFTDNLSNVDCKVIHQLRIQCGECIDGLALDFTDGSSTEWHGGWGGDHYTYMLDGGEDFISIRIMVDKNYINGLQFITSKGCESMWYGSRSGVSSNWELDSRALAGFMGSTGQYINGLMPFWSECYSPAMLTNLQSCITEGEHIRKEIELASTQCAQLRHQTEQLQHDIEVGLRAPVDRAIQGVGVLCGTIQDLYDETQKAIVLQNLAIQRLLKVCEGQAAVVAQCFKDLYDESMKMLEASSKLSLECTAKLGKSETRMMHLNNLQSVVDSLKKSVEVRADTMQDNLKQWDAQNSANN</sequence>
<dbReference type="AlphaFoldDB" id="A0AAW0GPI5"/>
<dbReference type="Pfam" id="PF07938">
    <property type="entry name" value="Fungal_lectin"/>
    <property type="match status" value="1"/>
</dbReference>
<evidence type="ECO:0000313" key="4">
    <source>
        <dbReference type="Proteomes" id="UP001385951"/>
    </source>
</evidence>
<protein>
    <recommendedName>
        <fullName evidence="2">Jacalin-type lectin domain-containing protein</fullName>
    </recommendedName>
</protein>
<evidence type="ECO:0000259" key="2">
    <source>
        <dbReference type="PROSITE" id="PS51752"/>
    </source>
</evidence>
<feature type="domain" description="Jacalin-type lectin" evidence="2">
    <location>
        <begin position="257"/>
        <end position="397"/>
    </location>
</feature>
<accession>A0AAW0GPI5</accession>
<dbReference type="Gene3D" id="2.100.10.30">
    <property type="entry name" value="Jacalin-like lectin domain"/>
    <property type="match status" value="1"/>
</dbReference>
<dbReference type="Pfam" id="PF01419">
    <property type="entry name" value="Jacalin"/>
    <property type="match status" value="1"/>
</dbReference>
<proteinExistence type="inferred from homology"/>
<gene>
    <name evidence="3" type="ORF">QCA50_000154</name>
</gene>
<dbReference type="InterPro" id="IPR036404">
    <property type="entry name" value="Jacalin-like_lectin_dom_sf"/>
</dbReference>